<protein>
    <submittedName>
        <fullName evidence="2">Uncharacterized protein</fullName>
    </submittedName>
</protein>
<organism evidence="2 3">
    <name type="scientific">Allokutzneria multivorans</name>
    <dbReference type="NCBI Taxonomy" id="1142134"/>
    <lineage>
        <taxon>Bacteria</taxon>
        <taxon>Bacillati</taxon>
        <taxon>Actinomycetota</taxon>
        <taxon>Actinomycetes</taxon>
        <taxon>Pseudonocardiales</taxon>
        <taxon>Pseudonocardiaceae</taxon>
        <taxon>Allokutzneria</taxon>
    </lineage>
</organism>
<reference evidence="3" key="1">
    <citation type="journal article" date="2019" name="Int. J. Syst. Evol. Microbiol.">
        <title>The Global Catalogue of Microorganisms (GCM) 10K type strain sequencing project: providing services to taxonomists for standard genome sequencing and annotation.</title>
        <authorList>
            <consortium name="The Broad Institute Genomics Platform"/>
            <consortium name="The Broad Institute Genome Sequencing Center for Infectious Disease"/>
            <person name="Wu L."/>
            <person name="Ma J."/>
        </authorList>
    </citation>
    <scope>NUCLEOTIDE SEQUENCE [LARGE SCALE GENOMIC DNA]</scope>
    <source>
        <strain evidence="3">JCM 17342</strain>
    </source>
</reference>
<sequence length="129" mass="13983">MILHRARPAHDGTRKGPQVKPTPAQEPPRSTHPTQPGSAAAPRRKELKAPAVPQLEAQPSPPRKPSRSHPGTPAVPDLEAQRYPTRKRSRTPLEAQPSPDQETQPSPTGSQAAPGWKELKDTNARVRSG</sequence>
<comment type="caution">
    <text evidence="2">The sequence shown here is derived from an EMBL/GenBank/DDBJ whole genome shotgun (WGS) entry which is preliminary data.</text>
</comment>
<proteinExistence type="predicted"/>
<feature type="compositionally biased region" description="Basic and acidic residues" evidence="1">
    <location>
        <begin position="117"/>
        <end position="129"/>
    </location>
</feature>
<dbReference type="Proteomes" id="UP001501747">
    <property type="component" value="Unassembled WGS sequence"/>
</dbReference>
<name>A0ABP7TBL8_9PSEU</name>
<keyword evidence="3" id="KW-1185">Reference proteome</keyword>
<gene>
    <name evidence="2" type="ORF">GCM10022247_55480</name>
</gene>
<feature type="region of interest" description="Disordered" evidence="1">
    <location>
        <begin position="1"/>
        <end position="129"/>
    </location>
</feature>
<evidence type="ECO:0000313" key="2">
    <source>
        <dbReference type="EMBL" id="GAA4023959.1"/>
    </source>
</evidence>
<evidence type="ECO:0000313" key="3">
    <source>
        <dbReference type="Proteomes" id="UP001501747"/>
    </source>
</evidence>
<evidence type="ECO:0000256" key="1">
    <source>
        <dbReference type="SAM" id="MobiDB-lite"/>
    </source>
</evidence>
<dbReference type="EMBL" id="BAABAL010000018">
    <property type="protein sequence ID" value="GAA4023959.1"/>
    <property type="molecule type" value="Genomic_DNA"/>
</dbReference>
<accession>A0ABP7TBL8</accession>
<feature type="compositionally biased region" description="Polar residues" evidence="1">
    <location>
        <begin position="98"/>
        <end position="111"/>
    </location>
</feature>